<accession>A0A915KB97</accession>
<keyword evidence="1" id="KW-1185">Reference proteome</keyword>
<dbReference type="WBParaSite" id="nRc.2.0.1.t35376-RA">
    <property type="protein sequence ID" value="nRc.2.0.1.t35376-RA"/>
    <property type="gene ID" value="nRc.2.0.1.g35376"/>
</dbReference>
<organism evidence="1 2">
    <name type="scientific">Romanomermis culicivorax</name>
    <name type="common">Nematode worm</name>
    <dbReference type="NCBI Taxonomy" id="13658"/>
    <lineage>
        <taxon>Eukaryota</taxon>
        <taxon>Metazoa</taxon>
        <taxon>Ecdysozoa</taxon>
        <taxon>Nematoda</taxon>
        <taxon>Enoplea</taxon>
        <taxon>Dorylaimia</taxon>
        <taxon>Mermithida</taxon>
        <taxon>Mermithoidea</taxon>
        <taxon>Mermithidae</taxon>
        <taxon>Romanomermis</taxon>
    </lineage>
</organism>
<reference evidence="2" key="1">
    <citation type="submission" date="2022-11" db="UniProtKB">
        <authorList>
            <consortium name="WormBaseParasite"/>
        </authorList>
    </citation>
    <scope>IDENTIFICATION</scope>
</reference>
<evidence type="ECO:0000313" key="1">
    <source>
        <dbReference type="Proteomes" id="UP000887565"/>
    </source>
</evidence>
<protein>
    <submittedName>
        <fullName evidence="2">Uncharacterized protein</fullName>
    </submittedName>
</protein>
<proteinExistence type="predicted"/>
<dbReference type="AlphaFoldDB" id="A0A915KB97"/>
<evidence type="ECO:0000313" key="2">
    <source>
        <dbReference type="WBParaSite" id="nRc.2.0.1.t35376-RA"/>
    </source>
</evidence>
<dbReference type="Proteomes" id="UP000887565">
    <property type="component" value="Unplaced"/>
</dbReference>
<name>A0A915KB97_ROMCU</name>
<sequence length="68" mass="7938">MQQFRRCLESLDRLPVLDLCQSYGSSEFFLRQSKPVLSEEYKLFIQYDQVSLKGYPWSGLGSETIVAR</sequence>